<keyword evidence="2" id="KW-1185">Reference proteome</keyword>
<evidence type="ECO:0000313" key="2">
    <source>
        <dbReference type="Proteomes" id="UP000621455"/>
    </source>
</evidence>
<organism evidence="1 2">
    <name type="scientific">Massilia frigida</name>
    <dbReference type="NCBI Taxonomy" id="2609281"/>
    <lineage>
        <taxon>Bacteria</taxon>
        <taxon>Pseudomonadati</taxon>
        <taxon>Pseudomonadota</taxon>
        <taxon>Betaproteobacteria</taxon>
        <taxon>Burkholderiales</taxon>
        <taxon>Oxalobacteraceae</taxon>
        <taxon>Telluria group</taxon>
        <taxon>Massilia</taxon>
    </lineage>
</organism>
<protein>
    <submittedName>
        <fullName evidence="1">Uncharacterized protein</fullName>
    </submittedName>
</protein>
<dbReference type="EMBL" id="WHJG01000019">
    <property type="protein sequence ID" value="NHZ81190.1"/>
    <property type="molecule type" value="Genomic_DNA"/>
</dbReference>
<comment type="caution">
    <text evidence="1">The sequence shown here is derived from an EMBL/GenBank/DDBJ whole genome shotgun (WGS) entry which is preliminary data.</text>
</comment>
<accession>A0ABX0NIW4</accession>
<name>A0ABX0NIW4_9BURK</name>
<evidence type="ECO:0000313" key="1">
    <source>
        <dbReference type="EMBL" id="NHZ81190.1"/>
    </source>
</evidence>
<dbReference type="Proteomes" id="UP000621455">
    <property type="component" value="Unassembled WGS sequence"/>
</dbReference>
<reference evidence="1 2" key="1">
    <citation type="submission" date="2019-10" db="EMBL/GenBank/DDBJ databases">
        <title>Taxonomy of Antarctic Massilia spp.: description of Massilia rubra sp. nov., Massilia aquatica sp. nov., Massilia mucilaginosa sp. nov., Massilia frigida sp. nov. isolated from streams, lakes and regoliths.</title>
        <authorList>
            <person name="Holochova P."/>
            <person name="Sedlacek I."/>
            <person name="Kralova S."/>
            <person name="Maslanova I."/>
            <person name="Busse H.-J."/>
            <person name="Stankova E."/>
            <person name="Vrbovska V."/>
            <person name="Kovarovic V."/>
            <person name="Bartak M."/>
            <person name="Svec P."/>
            <person name="Pantucek R."/>
        </authorList>
    </citation>
    <scope>NUCLEOTIDE SEQUENCE [LARGE SCALE GENOMIC DNA]</scope>
    <source>
        <strain evidence="1 2">CCM 8695</strain>
    </source>
</reference>
<sequence length="194" mass="21017">MYWLSQILKRQIGLVLPRIEADIGSLRDGPLAAVESLLSAPAARDALQRQRARVLPALLTLPLRSDADELVPEPISSYGLVIRSGPGILIGRYPATRGALAVRRIGQLAPMTPAVVSALLRVAAGPYDEAGYQAVAVLDKIKNQDPGLRPARWKEIQKSLDKTPPGFAHTRLGMLEMYYRSLSDDDASPAAETD</sequence>
<gene>
    <name evidence="1" type="ORF">F2P44_18195</name>
</gene>
<dbReference type="RefSeq" id="WP_167088522.1">
    <property type="nucleotide sequence ID" value="NZ_WHJG01000019.1"/>
</dbReference>
<proteinExistence type="predicted"/>